<feature type="transmembrane region" description="Helical" evidence="4">
    <location>
        <begin position="343"/>
        <end position="365"/>
    </location>
</feature>
<comment type="caution">
    <text evidence="6">The sequence shown here is derived from an EMBL/GenBank/DDBJ whole genome shotgun (WGS) entry which is preliminary data.</text>
</comment>
<dbReference type="Proteomes" id="UP001165444">
    <property type="component" value="Unassembled WGS sequence"/>
</dbReference>
<dbReference type="SUPFAM" id="SSF103473">
    <property type="entry name" value="MFS general substrate transporter"/>
    <property type="match status" value="1"/>
</dbReference>
<feature type="transmembrane region" description="Helical" evidence="4">
    <location>
        <begin position="82"/>
        <end position="98"/>
    </location>
</feature>
<dbReference type="Gene3D" id="1.20.1250.20">
    <property type="entry name" value="MFS general substrate transporter like domains"/>
    <property type="match status" value="1"/>
</dbReference>
<evidence type="ECO:0000313" key="7">
    <source>
        <dbReference type="Proteomes" id="UP001165444"/>
    </source>
</evidence>
<accession>A0ABT0C240</accession>
<protein>
    <submittedName>
        <fullName evidence="6">MFS transporter</fullName>
    </submittedName>
</protein>
<feature type="transmembrane region" description="Helical" evidence="4">
    <location>
        <begin position="104"/>
        <end position="127"/>
    </location>
</feature>
<evidence type="ECO:0000313" key="6">
    <source>
        <dbReference type="EMBL" id="MCJ2381062.1"/>
    </source>
</evidence>
<dbReference type="PANTHER" id="PTHR42910:SF1">
    <property type="entry name" value="MAJOR FACILITATOR SUPERFAMILY (MFS) PROFILE DOMAIN-CONTAINING PROTEIN"/>
    <property type="match status" value="1"/>
</dbReference>
<feature type="transmembrane region" description="Helical" evidence="4">
    <location>
        <begin position="52"/>
        <end position="70"/>
    </location>
</feature>
<dbReference type="InterPro" id="IPR036259">
    <property type="entry name" value="MFS_trans_sf"/>
</dbReference>
<feature type="domain" description="Major facilitator superfamily (MFS) profile" evidence="5">
    <location>
        <begin position="12"/>
        <end position="392"/>
    </location>
</feature>
<evidence type="ECO:0000256" key="1">
    <source>
        <dbReference type="ARBA" id="ARBA00022692"/>
    </source>
</evidence>
<dbReference type="EMBL" id="JAKZMM010000025">
    <property type="protein sequence ID" value="MCJ2381062.1"/>
    <property type="molecule type" value="Genomic_DNA"/>
</dbReference>
<keyword evidence="2 4" id="KW-1133">Transmembrane helix</keyword>
<dbReference type="PANTHER" id="PTHR42910">
    <property type="entry name" value="TRANSPORTER SCO4007-RELATED"/>
    <property type="match status" value="1"/>
</dbReference>
<dbReference type="PROSITE" id="PS50850">
    <property type="entry name" value="MFS"/>
    <property type="match status" value="1"/>
</dbReference>
<evidence type="ECO:0000256" key="3">
    <source>
        <dbReference type="ARBA" id="ARBA00023136"/>
    </source>
</evidence>
<feature type="transmembrane region" description="Helical" evidence="4">
    <location>
        <begin position="220"/>
        <end position="240"/>
    </location>
</feature>
<keyword evidence="3 4" id="KW-0472">Membrane</keyword>
<keyword evidence="1 4" id="KW-0812">Transmembrane</keyword>
<reference evidence="6 7" key="1">
    <citation type="submission" date="2022-03" db="EMBL/GenBank/DDBJ databases">
        <title>Parabacteroides sp. nov. isolated from swine feces.</title>
        <authorList>
            <person name="Bak J.E."/>
        </authorList>
    </citation>
    <scope>NUCLEOTIDE SEQUENCE [LARGE SCALE GENOMIC DNA]</scope>
    <source>
        <strain evidence="6 7">AGMB00274</strain>
    </source>
</reference>
<feature type="transmembrane region" description="Helical" evidence="4">
    <location>
        <begin position="166"/>
        <end position="185"/>
    </location>
</feature>
<evidence type="ECO:0000259" key="5">
    <source>
        <dbReference type="PROSITE" id="PS50850"/>
    </source>
</evidence>
<name>A0ABT0C240_9BACT</name>
<dbReference type="Pfam" id="PF07690">
    <property type="entry name" value="MFS_1"/>
    <property type="match status" value="1"/>
</dbReference>
<sequence>MKQTLIENKGLPASLLWALAIIAGITVANLYYNQPLLYNISQDLQVSEFKTNLIAMVTQIGYALGLLFIIPLGDLFPRRKIILVNFSILILSLLSIALSPNLEFILLASFFTGLCSIMPQIFIPIAAQFSTPETKGKNVGIIVSGLLTGILGSRVVSGIVGEIMGWRFMFFAAAVLMILSCVFLLRVMPDIQSNFEGKYKDLMKSLLQLVKDYPVLRVSALRAGLAFGSFLALWSCLAFRMEQAPFYAGSHVTGLLGLCGVAGAMTASFVGRYVQKVGVKRFNYIGCGLILLAWICLSYWGDTYAGIISGILLFDVGMQCIQLSNQTTIFSLNPKASNRINTIFMTTYFAGGSLGTFLAGSFWSLYGWDGVVGAGLILIGCSFLLNLFFRKEIA</sequence>
<feature type="transmembrane region" description="Helical" evidence="4">
    <location>
        <begin position="306"/>
        <end position="323"/>
    </location>
</feature>
<feature type="transmembrane region" description="Helical" evidence="4">
    <location>
        <begin position="282"/>
        <end position="300"/>
    </location>
</feature>
<proteinExistence type="predicted"/>
<evidence type="ECO:0000256" key="4">
    <source>
        <dbReference type="SAM" id="Phobius"/>
    </source>
</evidence>
<evidence type="ECO:0000256" key="2">
    <source>
        <dbReference type="ARBA" id="ARBA00022989"/>
    </source>
</evidence>
<gene>
    <name evidence="6" type="ORF">MUN53_10630</name>
</gene>
<dbReference type="InterPro" id="IPR011701">
    <property type="entry name" value="MFS"/>
</dbReference>
<feature type="transmembrane region" description="Helical" evidence="4">
    <location>
        <begin position="139"/>
        <end position="160"/>
    </location>
</feature>
<feature type="transmembrane region" description="Helical" evidence="4">
    <location>
        <begin position="12"/>
        <end position="32"/>
    </location>
</feature>
<dbReference type="CDD" id="cd17324">
    <property type="entry name" value="MFS_NepI_like"/>
    <property type="match status" value="1"/>
</dbReference>
<keyword evidence="7" id="KW-1185">Reference proteome</keyword>
<feature type="transmembrane region" description="Helical" evidence="4">
    <location>
        <begin position="246"/>
        <end position="270"/>
    </location>
</feature>
<organism evidence="6 7">
    <name type="scientific">Parabacteroides faecalis</name>
    <dbReference type="NCBI Taxonomy" id="2924040"/>
    <lineage>
        <taxon>Bacteria</taxon>
        <taxon>Pseudomonadati</taxon>
        <taxon>Bacteroidota</taxon>
        <taxon>Bacteroidia</taxon>
        <taxon>Bacteroidales</taxon>
        <taxon>Tannerellaceae</taxon>
        <taxon>Parabacteroides</taxon>
    </lineage>
</organism>
<dbReference type="InterPro" id="IPR020846">
    <property type="entry name" value="MFS_dom"/>
</dbReference>
<feature type="transmembrane region" description="Helical" evidence="4">
    <location>
        <begin position="371"/>
        <end position="389"/>
    </location>
</feature>
<dbReference type="RefSeq" id="WP_243325399.1">
    <property type="nucleotide sequence ID" value="NZ_JAKZMM010000025.1"/>
</dbReference>